<dbReference type="InterPro" id="IPR043504">
    <property type="entry name" value="Peptidase_S1_PA_chymotrypsin"/>
</dbReference>
<proteinExistence type="inferred from homology"/>
<keyword evidence="1" id="KW-1015">Disulfide bond</keyword>
<keyword evidence="3 5" id="KW-0645">Protease</keyword>
<dbReference type="EMBL" id="SEYY01021967">
    <property type="protein sequence ID" value="KAB7495917.1"/>
    <property type="molecule type" value="Genomic_DNA"/>
</dbReference>
<dbReference type="PANTHER" id="PTHR24256">
    <property type="entry name" value="TRYPTASE-RELATED"/>
    <property type="match status" value="1"/>
</dbReference>
<dbReference type="InterPro" id="IPR033116">
    <property type="entry name" value="TRYPSIN_SER"/>
</dbReference>
<protein>
    <submittedName>
        <fullName evidence="5">Serine protease Hayan</fullName>
    </submittedName>
</protein>
<dbReference type="Gene3D" id="2.40.10.10">
    <property type="entry name" value="Trypsin-like serine proteases"/>
    <property type="match status" value="2"/>
</dbReference>
<comment type="similarity">
    <text evidence="2">Belongs to the peptidase S1 family. CLIP subfamily.</text>
</comment>
<dbReference type="InterPro" id="IPR051487">
    <property type="entry name" value="Ser/Thr_Proteases_Immune/Dev"/>
</dbReference>
<feature type="domain" description="Peptidase S1" evidence="4">
    <location>
        <begin position="1"/>
        <end position="226"/>
    </location>
</feature>
<dbReference type="GO" id="GO:0006508">
    <property type="term" value="P:proteolysis"/>
    <property type="evidence" value="ECO:0007669"/>
    <property type="project" value="UniProtKB-KW"/>
</dbReference>
<dbReference type="SUPFAM" id="SSF50494">
    <property type="entry name" value="Trypsin-like serine proteases"/>
    <property type="match status" value="1"/>
</dbReference>
<reference evidence="5 6" key="1">
    <citation type="journal article" date="2019" name="PLoS Biol.">
        <title>Sex chromosomes control vertical transmission of feminizing Wolbachia symbionts in an isopod.</title>
        <authorList>
            <person name="Becking T."/>
            <person name="Chebbi M.A."/>
            <person name="Giraud I."/>
            <person name="Moumen B."/>
            <person name="Laverre T."/>
            <person name="Caubet Y."/>
            <person name="Peccoud J."/>
            <person name="Gilbert C."/>
            <person name="Cordaux R."/>
        </authorList>
    </citation>
    <scope>NUCLEOTIDE SEQUENCE [LARGE SCALE GENOMIC DNA]</scope>
    <source>
        <strain evidence="5">ANa2</strain>
        <tissue evidence="5">Whole body excluding digestive tract and cuticle</tissue>
    </source>
</reference>
<dbReference type="Proteomes" id="UP000326759">
    <property type="component" value="Unassembled WGS sequence"/>
</dbReference>
<dbReference type="InterPro" id="IPR009003">
    <property type="entry name" value="Peptidase_S1_PA"/>
</dbReference>
<dbReference type="SMART" id="SM00020">
    <property type="entry name" value="Tryp_SPc"/>
    <property type="match status" value="1"/>
</dbReference>
<keyword evidence="3" id="KW-0720">Serine protease</keyword>
<evidence type="ECO:0000256" key="1">
    <source>
        <dbReference type="ARBA" id="ARBA00023157"/>
    </source>
</evidence>
<keyword evidence="6" id="KW-1185">Reference proteome</keyword>
<keyword evidence="3" id="KW-0378">Hydrolase</keyword>
<dbReference type="PRINTS" id="PR00722">
    <property type="entry name" value="CHYMOTRYPSIN"/>
</dbReference>
<evidence type="ECO:0000313" key="5">
    <source>
        <dbReference type="EMBL" id="KAB7495917.1"/>
    </source>
</evidence>
<dbReference type="OrthoDB" id="10061449at2759"/>
<gene>
    <name evidence="5" type="primary">Hayan</name>
    <name evidence="5" type="ORF">Anas_06126</name>
</gene>
<organism evidence="5 6">
    <name type="scientific">Armadillidium nasatum</name>
    <dbReference type="NCBI Taxonomy" id="96803"/>
    <lineage>
        <taxon>Eukaryota</taxon>
        <taxon>Metazoa</taxon>
        <taxon>Ecdysozoa</taxon>
        <taxon>Arthropoda</taxon>
        <taxon>Crustacea</taxon>
        <taxon>Multicrustacea</taxon>
        <taxon>Malacostraca</taxon>
        <taxon>Eumalacostraca</taxon>
        <taxon>Peracarida</taxon>
        <taxon>Isopoda</taxon>
        <taxon>Oniscidea</taxon>
        <taxon>Crinocheta</taxon>
        <taxon>Armadillidiidae</taxon>
        <taxon>Armadillidium</taxon>
    </lineage>
</organism>
<evidence type="ECO:0000259" key="4">
    <source>
        <dbReference type="PROSITE" id="PS50240"/>
    </source>
</evidence>
<dbReference type="InterPro" id="IPR018114">
    <property type="entry name" value="TRYPSIN_HIS"/>
</dbReference>
<dbReference type="PROSITE" id="PS00135">
    <property type="entry name" value="TRYPSIN_SER"/>
    <property type="match status" value="1"/>
</dbReference>
<dbReference type="AlphaFoldDB" id="A0A5N5SPN0"/>
<dbReference type="InterPro" id="IPR001254">
    <property type="entry name" value="Trypsin_dom"/>
</dbReference>
<evidence type="ECO:0000256" key="3">
    <source>
        <dbReference type="RuleBase" id="RU363034"/>
    </source>
</evidence>
<dbReference type="Pfam" id="PF00089">
    <property type="entry name" value="Trypsin"/>
    <property type="match status" value="2"/>
</dbReference>
<dbReference type="PROSITE" id="PS50240">
    <property type="entry name" value="TRYPSIN_DOM"/>
    <property type="match status" value="1"/>
</dbReference>
<name>A0A5N5SPN0_9CRUS</name>
<dbReference type="PROSITE" id="PS00134">
    <property type="entry name" value="TRYPSIN_HIS"/>
    <property type="match status" value="1"/>
</dbReference>
<accession>A0A5N5SPN0</accession>
<dbReference type="GO" id="GO:0004252">
    <property type="term" value="F:serine-type endopeptidase activity"/>
    <property type="evidence" value="ECO:0007669"/>
    <property type="project" value="InterPro"/>
</dbReference>
<comment type="caution">
    <text evidence="5">The sequence shown here is derived from an EMBL/GenBank/DDBJ whole genome shotgun (WGS) entry which is preliminary data.</text>
</comment>
<evidence type="ECO:0000313" key="6">
    <source>
        <dbReference type="Proteomes" id="UP000326759"/>
    </source>
</evidence>
<sequence>MVLLGKRRGPSNIYFCSGVLLNKNYVVTAAHCVLEPDPFFARFGEHDYKIPSSTAPEDIDVQDVIFHPKYKVNRGYYDMALLKLKKPVGIRAQNPDLTLDFLHYSSMEQQSLGIYPILKLFKFHPGIVRQWNKSGRPSRVLREVVLEIFEPKVCEVSYSKLPDFVADYPEGMNKTTIVCAGDKSGGKDTCQGDSGGPMVEEGRNGHLQFSWNRIEGIRLWTQRLPRNLHSS</sequence>
<evidence type="ECO:0000256" key="2">
    <source>
        <dbReference type="ARBA" id="ARBA00024195"/>
    </source>
</evidence>
<dbReference type="InterPro" id="IPR001314">
    <property type="entry name" value="Peptidase_S1A"/>
</dbReference>
<dbReference type="CDD" id="cd00190">
    <property type="entry name" value="Tryp_SPc"/>
    <property type="match status" value="1"/>
</dbReference>